<proteinExistence type="predicted"/>
<accession>A0A815PY20</accession>
<feature type="signal peptide" evidence="1">
    <location>
        <begin position="1"/>
        <end position="17"/>
    </location>
</feature>
<feature type="chain" id="PRO_5032784215" description="Bulb-type lectin domain-containing protein" evidence="1">
    <location>
        <begin position="18"/>
        <end position="183"/>
    </location>
</feature>
<feature type="non-terminal residue" evidence="2">
    <location>
        <position position="183"/>
    </location>
</feature>
<dbReference type="AlphaFoldDB" id="A0A815PY20"/>
<gene>
    <name evidence="2" type="ORF">EDS130_LOCUS39777</name>
</gene>
<protein>
    <recommendedName>
        <fullName evidence="4">Bulb-type lectin domain-containing protein</fullName>
    </recommendedName>
</protein>
<organism evidence="2 3">
    <name type="scientific">Adineta ricciae</name>
    <name type="common">Rotifer</name>
    <dbReference type="NCBI Taxonomy" id="249248"/>
    <lineage>
        <taxon>Eukaryota</taxon>
        <taxon>Metazoa</taxon>
        <taxon>Spiralia</taxon>
        <taxon>Gnathifera</taxon>
        <taxon>Rotifera</taxon>
        <taxon>Eurotatoria</taxon>
        <taxon>Bdelloidea</taxon>
        <taxon>Adinetida</taxon>
        <taxon>Adinetidae</taxon>
        <taxon>Adineta</taxon>
    </lineage>
</organism>
<sequence>MNFSFCLLWIFIQRISTLSFNQPEFCSNAIWNKSAITFADQNIIGTSPRALFINTNNTIYSFNRDTKQILIWANQSSNPTKNISGNFADSFSIFVTNVGDIFIDNGYLKKQVNQWIQRNESFITVMNVDSLCYGLFVDQNNSLYCSMYNEHKVVKRWLNDVDLKPKLVAGNGTQGSALNQLSL</sequence>
<evidence type="ECO:0000313" key="2">
    <source>
        <dbReference type="EMBL" id="CAF1455021.1"/>
    </source>
</evidence>
<dbReference type="SUPFAM" id="SSF63825">
    <property type="entry name" value="YWTD domain"/>
    <property type="match status" value="1"/>
</dbReference>
<evidence type="ECO:0000256" key="1">
    <source>
        <dbReference type="SAM" id="SignalP"/>
    </source>
</evidence>
<evidence type="ECO:0000313" key="3">
    <source>
        <dbReference type="Proteomes" id="UP000663852"/>
    </source>
</evidence>
<dbReference type="OrthoDB" id="10457035at2759"/>
<keyword evidence="1" id="KW-0732">Signal</keyword>
<dbReference type="Proteomes" id="UP000663852">
    <property type="component" value="Unassembled WGS sequence"/>
</dbReference>
<evidence type="ECO:0008006" key="4">
    <source>
        <dbReference type="Google" id="ProtNLM"/>
    </source>
</evidence>
<reference evidence="2" key="1">
    <citation type="submission" date="2021-02" db="EMBL/GenBank/DDBJ databases">
        <authorList>
            <person name="Nowell W R."/>
        </authorList>
    </citation>
    <scope>NUCLEOTIDE SEQUENCE</scope>
</reference>
<comment type="caution">
    <text evidence="2">The sequence shown here is derived from an EMBL/GenBank/DDBJ whole genome shotgun (WGS) entry which is preliminary data.</text>
</comment>
<name>A0A815PY20_ADIRI</name>
<dbReference type="EMBL" id="CAJNOJ010000456">
    <property type="protein sequence ID" value="CAF1455021.1"/>
    <property type="molecule type" value="Genomic_DNA"/>
</dbReference>